<dbReference type="Proteomes" id="UP000545507">
    <property type="component" value="Unassembled WGS sequence"/>
</dbReference>
<evidence type="ECO:0000313" key="3">
    <source>
        <dbReference type="Proteomes" id="UP000545507"/>
    </source>
</evidence>
<dbReference type="Gene3D" id="2.10.109.10">
    <property type="entry name" value="Umud Fragment, subunit A"/>
    <property type="match status" value="1"/>
</dbReference>
<dbReference type="SUPFAM" id="SSF51306">
    <property type="entry name" value="LexA/Signal peptidase"/>
    <property type="match status" value="1"/>
</dbReference>
<dbReference type="InterPro" id="IPR036286">
    <property type="entry name" value="LexA/Signal_pep-like_sf"/>
</dbReference>
<dbReference type="CDD" id="cd06529">
    <property type="entry name" value="S24_LexA-like"/>
    <property type="match status" value="1"/>
</dbReference>
<evidence type="ECO:0000259" key="1">
    <source>
        <dbReference type="Pfam" id="PF00717"/>
    </source>
</evidence>
<sequence length="230" mass="25404">MAEVLGDTSARGLQAEIARLCHKSRPTVSAWINNPDKVTTISRSDAELICARWRPEISPAWLAEGAMPKMALPEGTRLGGPYENVSDGPKQNGPYPLISDVVAGSWAELCDNFHPGESDEKFMSTKNLGRHGYMLRVYGRSMENPGGRYSFPEGMILHVNPDMDPVPGQFVIVRRESTKEATFKKYVIFEGVPFLEAINPDWPRELKYLALQPGDVWCGVVVDASIGSLP</sequence>
<dbReference type="AlphaFoldDB" id="A0A7Y8GV55"/>
<dbReference type="InterPro" id="IPR039418">
    <property type="entry name" value="LexA-like"/>
</dbReference>
<keyword evidence="3" id="KW-1185">Reference proteome</keyword>
<dbReference type="Pfam" id="PF00717">
    <property type="entry name" value="Peptidase_S24"/>
    <property type="match status" value="1"/>
</dbReference>
<evidence type="ECO:0000313" key="2">
    <source>
        <dbReference type="EMBL" id="NWF45412.1"/>
    </source>
</evidence>
<dbReference type="EMBL" id="VYGV01000006">
    <property type="protein sequence ID" value="NWF45412.1"/>
    <property type="molecule type" value="Genomic_DNA"/>
</dbReference>
<comment type="caution">
    <text evidence="2">The sequence shown here is derived from an EMBL/GenBank/DDBJ whole genome shotgun (WGS) entry which is preliminary data.</text>
</comment>
<feature type="domain" description="Peptidase S24/S26A/S26B/S26C" evidence="1">
    <location>
        <begin position="96"/>
        <end position="205"/>
    </location>
</feature>
<reference evidence="2 3" key="1">
    <citation type="submission" date="2019-09" db="EMBL/GenBank/DDBJ databases">
        <title>Hydrogenophaga aromatica sp. nov., isolated from a para-xylene-degrading enrichment culture.</title>
        <authorList>
            <person name="Tancsics A."/>
            <person name="Banerjee S."/>
        </authorList>
    </citation>
    <scope>NUCLEOTIDE SEQUENCE [LARGE SCALE GENOMIC DNA]</scope>
    <source>
        <strain evidence="2 3">D2P1</strain>
    </source>
</reference>
<organism evidence="2 3">
    <name type="scientific">Hydrogenophaga aromaticivorans</name>
    <dbReference type="NCBI Taxonomy" id="2610898"/>
    <lineage>
        <taxon>Bacteria</taxon>
        <taxon>Pseudomonadati</taxon>
        <taxon>Pseudomonadota</taxon>
        <taxon>Betaproteobacteria</taxon>
        <taxon>Burkholderiales</taxon>
        <taxon>Comamonadaceae</taxon>
        <taxon>Hydrogenophaga</taxon>
    </lineage>
</organism>
<accession>A0A7Y8GV55</accession>
<gene>
    <name evidence="2" type="ORF">F3K02_09150</name>
</gene>
<proteinExistence type="predicted"/>
<name>A0A7Y8GV55_9BURK</name>
<dbReference type="InterPro" id="IPR015927">
    <property type="entry name" value="Peptidase_S24_S26A/B/C"/>
</dbReference>
<protein>
    <recommendedName>
        <fullName evidence="1">Peptidase S24/S26A/S26B/S26C domain-containing protein</fullName>
    </recommendedName>
</protein>